<feature type="compositionally biased region" description="Basic and acidic residues" evidence="1">
    <location>
        <begin position="481"/>
        <end position="491"/>
    </location>
</feature>
<evidence type="ECO:0000313" key="2">
    <source>
        <dbReference type="EMBL" id="KAK6932699.1"/>
    </source>
</evidence>
<feature type="region of interest" description="Disordered" evidence="1">
    <location>
        <begin position="191"/>
        <end position="244"/>
    </location>
</feature>
<feature type="region of interest" description="Disordered" evidence="1">
    <location>
        <begin position="1"/>
        <end position="35"/>
    </location>
</feature>
<dbReference type="PANTHER" id="PTHR33671:SF3">
    <property type="entry name" value="F28N24.8 PROTEIN"/>
    <property type="match status" value="1"/>
</dbReference>
<reference evidence="2 3" key="1">
    <citation type="submission" date="2023-12" db="EMBL/GenBank/DDBJ databases">
        <title>A high-quality genome assembly for Dillenia turbinata (Dilleniales).</title>
        <authorList>
            <person name="Chanderbali A."/>
        </authorList>
    </citation>
    <scope>NUCLEOTIDE SEQUENCE [LARGE SCALE GENOMIC DNA]</scope>
    <source>
        <strain evidence="2">LSX21</strain>
        <tissue evidence="2">Leaf</tissue>
    </source>
</reference>
<proteinExistence type="predicted"/>
<name>A0AAN8ZAA7_9MAGN</name>
<feature type="region of interest" description="Disordered" evidence="1">
    <location>
        <begin position="50"/>
        <end position="86"/>
    </location>
</feature>
<comment type="caution">
    <text evidence="2">The sequence shown here is derived from an EMBL/GenBank/DDBJ whole genome shotgun (WGS) entry which is preliminary data.</text>
</comment>
<feature type="compositionally biased region" description="Basic and acidic residues" evidence="1">
    <location>
        <begin position="500"/>
        <end position="514"/>
    </location>
</feature>
<evidence type="ECO:0000313" key="3">
    <source>
        <dbReference type="Proteomes" id="UP001370490"/>
    </source>
</evidence>
<organism evidence="2 3">
    <name type="scientific">Dillenia turbinata</name>
    <dbReference type="NCBI Taxonomy" id="194707"/>
    <lineage>
        <taxon>Eukaryota</taxon>
        <taxon>Viridiplantae</taxon>
        <taxon>Streptophyta</taxon>
        <taxon>Embryophyta</taxon>
        <taxon>Tracheophyta</taxon>
        <taxon>Spermatophyta</taxon>
        <taxon>Magnoliopsida</taxon>
        <taxon>eudicotyledons</taxon>
        <taxon>Gunneridae</taxon>
        <taxon>Pentapetalae</taxon>
        <taxon>Dilleniales</taxon>
        <taxon>Dilleniaceae</taxon>
        <taxon>Dillenia</taxon>
    </lineage>
</organism>
<dbReference type="PANTHER" id="PTHR33671">
    <property type="entry name" value="N-METHYLTRANSFERASE, PUTATIVE (DUF688)-RELATED"/>
    <property type="match status" value="1"/>
</dbReference>
<accession>A0AAN8ZAA7</accession>
<dbReference type="AlphaFoldDB" id="A0AAN8ZAA7"/>
<gene>
    <name evidence="2" type="ORF">RJ641_002323</name>
</gene>
<evidence type="ECO:0000256" key="1">
    <source>
        <dbReference type="SAM" id="MobiDB-lite"/>
    </source>
</evidence>
<feature type="region of interest" description="Disordered" evidence="1">
    <location>
        <begin position="479"/>
        <end position="534"/>
    </location>
</feature>
<dbReference type="EMBL" id="JBAMMX010000010">
    <property type="protein sequence ID" value="KAK6932699.1"/>
    <property type="molecule type" value="Genomic_DNA"/>
</dbReference>
<feature type="compositionally biased region" description="Polar residues" evidence="1">
    <location>
        <begin position="214"/>
        <end position="225"/>
    </location>
</feature>
<dbReference type="InterPro" id="IPR007789">
    <property type="entry name" value="DUF688"/>
</dbReference>
<protein>
    <submittedName>
        <fullName evidence="2">Uncharacterized protein</fullName>
    </submittedName>
</protein>
<feature type="compositionally biased region" description="Basic and acidic residues" evidence="1">
    <location>
        <begin position="198"/>
        <end position="209"/>
    </location>
</feature>
<dbReference type="Pfam" id="PF05097">
    <property type="entry name" value="DUF688"/>
    <property type="match status" value="1"/>
</dbReference>
<sequence length="675" mass="74718">MSARRYPSPLADRRNQQVVEKSVPNRQQSLPSYKLGQVTEPVAVPFLWEQIPGMPKSKNRQESRVSYDPSVTPRLPPKLKENRSKSGPIVLISNADQKRESFNKATVQNTGPDMENDDDDDDAYSDALDAFSELESLSLSCSVSGLSGSDGLDAKPCGTFFIDPQTRDLMMNRFLPAAKAMILETPLYVSKKQAATPERPRRSVDESAKGRRVQLNQYGSNTIPQYDQDAGGEESEDEDYDDNDSVNLRVKGCGLIPRFCVKNSALLNTVPGVKVRTPVPVSSAKGNGRIPKTHRSGPLSQTVYTEMDGVLKSPKLLRDDSRLIGKHHSSKFTDSQTSDVLSPHKQALHGRLPYKEVPKSLFREGVGFLGMPKETVNCNLNSSGGNEEIYRNKVTSGSASLAVEKTLYIDSVHSTAVPHSDSNFSDSKWLTGIAGNDLKSPPAASSLQIVQVDVWKEEGILKPPSLDVLNKKGLENSTKGFKLDQGLDDKRKSFRGSEVPTREKKSEPVPKSDNKGNFSENSLQSPLAPPLPKSPSESWLWRSLPSISSKKSFSSLAAKFMSKKQADKTSSTETTWETIVKSSKVHYDHVRFSEVTLNLSHILLSNPERPKVLEKPTHELKCGKWVQRQMASPPFSLISILVKAPSFQVTLCILVRCLPLTATFWLFTFLEMEIL</sequence>
<feature type="compositionally biased region" description="Polar residues" evidence="1">
    <location>
        <begin position="16"/>
        <end position="31"/>
    </location>
</feature>
<keyword evidence="3" id="KW-1185">Reference proteome</keyword>
<feature type="compositionally biased region" description="Acidic residues" evidence="1">
    <location>
        <begin position="230"/>
        <end position="244"/>
    </location>
</feature>
<dbReference type="Proteomes" id="UP001370490">
    <property type="component" value="Unassembled WGS sequence"/>
</dbReference>